<dbReference type="Proteomes" id="UP000257706">
    <property type="component" value="Unassembled WGS sequence"/>
</dbReference>
<gene>
    <name evidence="1" type="ORF">DCK97_22665</name>
</gene>
<reference evidence="1 2" key="1">
    <citation type="journal article" date="2018" name="Nat. Biotechnol.">
        <title>A standardized bacterial taxonomy based on genome phylogeny substantially revises the tree of life.</title>
        <authorList>
            <person name="Parks D.H."/>
            <person name="Chuvochina M."/>
            <person name="Waite D.W."/>
            <person name="Rinke C."/>
            <person name="Skarshewski A."/>
            <person name="Chaumeil P.A."/>
            <person name="Hugenholtz P."/>
        </authorList>
    </citation>
    <scope>NUCLEOTIDE SEQUENCE [LARGE SCALE GENOMIC DNA]</scope>
    <source>
        <strain evidence="1">UBA8739</strain>
    </source>
</reference>
<dbReference type="EMBL" id="DMAI01000369">
    <property type="protein sequence ID" value="HAE50219.1"/>
    <property type="molecule type" value="Genomic_DNA"/>
</dbReference>
<accession>A0A3B9ISL9</accession>
<proteinExistence type="predicted"/>
<evidence type="ECO:0000313" key="1">
    <source>
        <dbReference type="EMBL" id="HAE50219.1"/>
    </source>
</evidence>
<evidence type="ECO:0000313" key="2">
    <source>
        <dbReference type="Proteomes" id="UP000257706"/>
    </source>
</evidence>
<protein>
    <submittedName>
        <fullName evidence="1">Uncharacterized protein</fullName>
    </submittedName>
</protein>
<name>A0A3B9ISL9_9PROT</name>
<dbReference type="AlphaFoldDB" id="A0A3B9ISL9"/>
<organism evidence="1 2">
    <name type="scientific">Tistrella mobilis</name>
    <dbReference type="NCBI Taxonomy" id="171437"/>
    <lineage>
        <taxon>Bacteria</taxon>
        <taxon>Pseudomonadati</taxon>
        <taxon>Pseudomonadota</taxon>
        <taxon>Alphaproteobacteria</taxon>
        <taxon>Geminicoccales</taxon>
        <taxon>Geminicoccaceae</taxon>
        <taxon>Tistrella</taxon>
    </lineage>
</organism>
<sequence length="89" mass="10123">MLQLTDEMRQAIDRVIHERFADKVEAVEIDTAEDEVGDEVLFIRVVMSPDTTSRDFAGRFFGLTGRVRNVLGDEMRDVFPIIRPMGAHA</sequence>
<comment type="caution">
    <text evidence="1">The sequence shown here is derived from an EMBL/GenBank/DDBJ whole genome shotgun (WGS) entry which is preliminary data.</text>
</comment>